<evidence type="ECO:0000256" key="2">
    <source>
        <dbReference type="ARBA" id="ARBA00022598"/>
    </source>
</evidence>
<dbReference type="AlphaFoldDB" id="A0A371NYW4"/>
<dbReference type="Gene3D" id="3.30.590.10">
    <property type="entry name" value="Glutamine synthetase/guanido kinase, catalytic domain"/>
    <property type="match status" value="1"/>
</dbReference>
<dbReference type="PANTHER" id="PTHR43785">
    <property type="entry name" value="GAMMA-GLUTAMYLPUTRESCINE SYNTHETASE"/>
    <property type="match status" value="1"/>
</dbReference>
<proteinExistence type="inferred from homology"/>
<accession>A0A371NYW4</accession>
<dbReference type="SMART" id="SM01230">
    <property type="entry name" value="Gln-synt_C"/>
    <property type="match status" value="1"/>
</dbReference>
<evidence type="ECO:0000256" key="1">
    <source>
        <dbReference type="ARBA" id="ARBA00009897"/>
    </source>
</evidence>
<dbReference type="PROSITE" id="PS51987">
    <property type="entry name" value="GS_CATALYTIC"/>
    <property type="match status" value="1"/>
</dbReference>
<dbReference type="PANTHER" id="PTHR43785:SF12">
    <property type="entry name" value="TYPE-1 GLUTAMINE SYNTHETASE 2"/>
    <property type="match status" value="1"/>
</dbReference>
<reference evidence="6 7" key="1">
    <citation type="submission" date="2018-08" db="EMBL/GenBank/DDBJ databases">
        <title>Aeromicrobium sp. M2KJ-4, whole genome shotgun sequence.</title>
        <authorList>
            <person name="Tuo L."/>
        </authorList>
    </citation>
    <scope>NUCLEOTIDE SEQUENCE [LARGE SCALE GENOMIC DNA]</scope>
    <source>
        <strain evidence="6 7">M2KJ-4</strain>
    </source>
</reference>
<feature type="domain" description="GS catalytic" evidence="5">
    <location>
        <begin position="125"/>
        <end position="461"/>
    </location>
</feature>
<dbReference type="InterPro" id="IPR014746">
    <property type="entry name" value="Gln_synth/guanido_kin_cat_dom"/>
</dbReference>
<evidence type="ECO:0000259" key="5">
    <source>
        <dbReference type="PROSITE" id="PS51987"/>
    </source>
</evidence>
<evidence type="ECO:0000256" key="3">
    <source>
        <dbReference type="PROSITE-ProRule" id="PRU01331"/>
    </source>
</evidence>
<dbReference type="GO" id="GO:0004356">
    <property type="term" value="F:glutamine synthetase activity"/>
    <property type="evidence" value="ECO:0007669"/>
    <property type="project" value="InterPro"/>
</dbReference>
<evidence type="ECO:0000313" key="6">
    <source>
        <dbReference type="EMBL" id="REK68883.1"/>
    </source>
</evidence>
<name>A0A371NYW4_9ACTN</name>
<keyword evidence="7" id="KW-1185">Reference proteome</keyword>
<evidence type="ECO:0000256" key="4">
    <source>
        <dbReference type="RuleBase" id="RU000384"/>
    </source>
</evidence>
<keyword evidence="2" id="KW-0436">Ligase</keyword>
<dbReference type="InterPro" id="IPR008146">
    <property type="entry name" value="Gln_synth_cat_dom"/>
</dbReference>
<protein>
    <submittedName>
        <fullName evidence="6">Glutamine synthetase</fullName>
    </submittedName>
</protein>
<dbReference type="SUPFAM" id="SSF55931">
    <property type="entry name" value="Glutamine synthetase/guanido kinase"/>
    <property type="match status" value="1"/>
</dbReference>
<dbReference type="EMBL" id="QUBR01000003">
    <property type="protein sequence ID" value="REK68883.1"/>
    <property type="molecule type" value="Genomic_DNA"/>
</dbReference>
<evidence type="ECO:0000313" key="7">
    <source>
        <dbReference type="Proteomes" id="UP000265581"/>
    </source>
</evidence>
<comment type="similarity">
    <text evidence="1 3 4">Belongs to the glutamine synthetase family.</text>
</comment>
<dbReference type="Pfam" id="PF00120">
    <property type="entry name" value="Gln-synt_C"/>
    <property type="match status" value="1"/>
</dbReference>
<dbReference type="Proteomes" id="UP000265581">
    <property type="component" value="Unassembled WGS sequence"/>
</dbReference>
<sequence>MADAMNDYVIDPADLVDLGYHTVVVASPDLQGRLVGRRVPAESFDRILRDGVEVCTCVYAWDLTQDLALVEADVFPLCGMHNGVPDVTFRPDLTTLRPAAWLDGIAICLADPWDAAKQQFLPLSPRVILRDQIERFGELGLRAKMGTELEFYLFRNDPRELRQAGFRGLEPTTIVPADFMIHEGNTYEPFFRKLRSDLKASGIEMEAAQSEWGTGQWEMTFRYGDPLEMADRHALYKLAVRDSAAAAGMSATFMAKPLNAGQPGSSCHVHFSVLDADGASAFWDDASPAHLGDRMLSAIGGVLQEVPTFMAWYAPTVNSYRRANSSDVAGWGRTWGLDNRTTSVRVVGHKPEDIRFEFRLPGADTNPYLTLSALLASARQGIEQGIEPPAMTEGNGYESPVDEQVPLHLGEASAAFASSPFARSELGDEVVDHFRILLDHEWRTFLATVNDWDLDRYFDRI</sequence>
<comment type="caution">
    <text evidence="6">The sequence shown here is derived from an EMBL/GenBank/DDBJ whole genome shotgun (WGS) entry which is preliminary data.</text>
</comment>
<organism evidence="6 7">
    <name type="scientific">Aeromicrobium endophyticum</name>
    <dbReference type="NCBI Taxonomy" id="2292704"/>
    <lineage>
        <taxon>Bacteria</taxon>
        <taxon>Bacillati</taxon>
        <taxon>Actinomycetota</taxon>
        <taxon>Actinomycetes</taxon>
        <taxon>Propionibacteriales</taxon>
        <taxon>Nocardioidaceae</taxon>
        <taxon>Aeromicrobium</taxon>
    </lineage>
</organism>
<gene>
    <name evidence="6" type="ORF">DX116_18650</name>
</gene>